<dbReference type="InterPro" id="IPR036606">
    <property type="entry name" value="EhaM-like_sf"/>
</dbReference>
<reference evidence="1 2" key="1">
    <citation type="submission" date="2017-03" db="EMBL/GenBank/DDBJ databases">
        <title>Genome sequence of Methanobrevibacter thaueri.</title>
        <authorList>
            <person name="Poehlein A."/>
            <person name="Seedorf H."/>
            <person name="Daniel R."/>
        </authorList>
    </citation>
    <scope>NUCLEOTIDE SEQUENCE [LARGE SCALE GENOMIC DNA]</scope>
    <source>
        <strain evidence="1 2">DSM 11995</strain>
    </source>
</reference>
<dbReference type="Gene3D" id="1.10.3070.10">
    <property type="entry name" value="EhaM-like"/>
    <property type="match status" value="1"/>
</dbReference>
<name>A0A315XMC9_9EURY</name>
<comment type="caution">
    <text evidence="1">The sequence shown here is derived from an EMBL/GenBank/DDBJ whole genome shotgun (WGS) entry which is preliminary data.</text>
</comment>
<dbReference type="EMBL" id="MZGS01000022">
    <property type="protein sequence ID" value="PWB87199.1"/>
    <property type="molecule type" value="Genomic_DNA"/>
</dbReference>
<organism evidence="1 2">
    <name type="scientific">Methanobrevibacter thaueri</name>
    <dbReference type="NCBI Taxonomy" id="190975"/>
    <lineage>
        <taxon>Archaea</taxon>
        <taxon>Methanobacteriati</taxon>
        <taxon>Methanobacteriota</taxon>
        <taxon>Methanomada group</taxon>
        <taxon>Methanobacteria</taxon>
        <taxon>Methanobacteriales</taxon>
        <taxon>Methanobacteriaceae</taxon>
        <taxon>Methanobrevibacter</taxon>
    </lineage>
</organism>
<evidence type="ECO:0000313" key="1">
    <source>
        <dbReference type="EMBL" id="PWB87199.1"/>
    </source>
</evidence>
<proteinExistence type="predicted"/>
<dbReference type="InterPro" id="IPR012056">
    <property type="entry name" value="NiFe_EhaM"/>
</dbReference>
<dbReference type="AlphaFoldDB" id="A0A315XMC9"/>
<dbReference type="Pfam" id="PF09218">
    <property type="entry name" value="EhaM"/>
    <property type="match status" value="1"/>
</dbReference>
<dbReference type="SUPFAM" id="SSF101332">
    <property type="entry name" value="Hypothetical protein MTH393"/>
    <property type="match status" value="1"/>
</dbReference>
<evidence type="ECO:0000313" key="2">
    <source>
        <dbReference type="Proteomes" id="UP000251717"/>
    </source>
</evidence>
<gene>
    <name evidence="1" type="ORF">MBBTH_11520</name>
</gene>
<keyword evidence="2" id="KW-1185">Reference proteome</keyword>
<accession>A0A315XMC9</accession>
<sequence length="132" mass="15495">MEMDDDAKLELMQRRIVKSFAVQRDVIIPLSKEFDCTVEELEDVFFHLFDMSSLQTLHATFESAQDICLYQKLNADLRLCWFNGTFEVISDEDAKNLKMELIEEIKNGKSYEEALKEGQLKLFELLKKEAIY</sequence>
<protein>
    <submittedName>
        <fullName evidence="1">Uncharacterized protein</fullName>
    </submittedName>
</protein>
<dbReference type="Proteomes" id="UP000251717">
    <property type="component" value="Unassembled WGS sequence"/>
</dbReference>